<evidence type="ECO:0000313" key="8">
    <source>
        <dbReference type="Proteomes" id="UP000183263"/>
    </source>
</evidence>
<feature type="domain" description="HTH tetR-type" evidence="6">
    <location>
        <begin position="31"/>
        <end position="91"/>
    </location>
</feature>
<dbReference type="InterPro" id="IPR050109">
    <property type="entry name" value="HTH-type_TetR-like_transc_reg"/>
</dbReference>
<feature type="domain" description="HTH tetR-type" evidence="6">
    <location>
        <begin position="233"/>
        <end position="293"/>
    </location>
</feature>
<evidence type="ECO:0000256" key="2">
    <source>
        <dbReference type="ARBA" id="ARBA00023125"/>
    </source>
</evidence>
<dbReference type="Gene3D" id="1.10.10.60">
    <property type="entry name" value="Homeodomain-like"/>
    <property type="match status" value="2"/>
</dbReference>
<protein>
    <submittedName>
        <fullName evidence="7">DNA-binding transcriptional regulator, AcrR family</fullName>
    </submittedName>
</protein>
<organism evidence="7 8">
    <name type="scientific">Rhodococcus triatomae</name>
    <dbReference type="NCBI Taxonomy" id="300028"/>
    <lineage>
        <taxon>Bacteria</taxon>
        <taxon>Bacillati</taxon>
        <taxon>Actinomycetota</taxon>
        <taxon>Actinomycetes</taxon>
        <taxon>Mycobacteriales</taxon>
        <taxon>Nocardiaceae</taxon>
        <taxon>Rhodococcus</taxon>
    </lineage>
</organism>
<dbReference type="AlphaFoldDB" id="A0A1G8JRQ8"/>
<dbReference type="InterPro" id="IPR009057">
    <property type="entry name" value="Homeodomain-like_sf"/>
</dbReference>
<dbReference type="InterPro" id="IPR036271">
    <property type="entry name" value="Tet_transcr_reg_TetR-rel_C_sf"/>
</dbReference>
<keyword evidence="3" id="KW-0804">Transcription</keyword>
<dbReference type="Gene3D" id="1.10.357.10">
    <property type="entry name" value="Tetracycline Repressor, domain 2"/>
    <property type="match status" value="2"/>
</dbReference>
<dbReference type="GO" id="GO:0000976">
    <property type="term" value="F:transcription cis-regulatory region binding"/>
    <property type="evidence" value="ECO:0007669"/>
    <property type="project" value="TreeGrafter"/>
</dbReference>
<evidence type="ECO:0000256" key="3">
    <source>
        <dbReference type="ARBA" id="ARBA00023163"/>
    </source>
</evidence>
<dbReference type="SUPFAM" id="SSF46689">
    <property type="entry name" value="Homeodomain-like"/>
    <property type="match status" value="2"/>
</dbReference>
<feature type="DNA-binding region" description="H-T-H motif" evidence="4">
    <location>
        <begin position="54"/>
        <end position="73"/>
    </location>
</feature>
<sequence length="413" mass="44658">MARTGTEKAAAGATATESGETAAKAVRRRPKNRKAQIAAVAATAFSERGYHAVGVDEIAAELGISGPALYRHFPNKYALLVHAATSAADGLRTASAEALADASSDPRDRLERILTALIANTIDNRRVGGIYRWEGRYLEPTDRRRLREAFATVTEQVAAPIRQLRPQLSAEDATTLAAGALSVVGSITAHRTALSSRRTTSLILDACSAVVDTDLPPVEDSPKEPTPRGLPVTSKRELLIAEAVKIFDRQGYHESSIEEIGAAAGINASSVYRHFPSKADLLAAVFYRASDRLAAATAHALGSSSDRAEALEKLVDSYVELSFRTPAVLSVYFAEIGNLPQHERTNLRNIQRLHVEEWVSLVTAIRPDLSPPEARFLVHAALGLVLDVGRLVRFDVRQPDRLTAMMRAVLFEG</sequence>
<dbReference type="PANTHER" id="PTHR30055">
    <property type="entry name" value="HTH-TYPE TRANSCRIPTIONAL REGULATOR RUTR"/>
    <property type="match status" value="1"/>
</dbReference>
<dbReference type="SUPFAM" id="SSF48498">
    <property type="entry name" value="Tetracyclin repressor-like, C-terminal domain"/>
    <property type="match status" value="1"/>
</dbReference>
<gene>
    <name evidence="7" type="ORF">SAMN05444695_106253</name>
</gene>
<feature type="compositionally biased region" description="Low complexity" evidence="5">
    <location>
        <begin position="7"/>
        <end position="24"/>
    </location>
</feature>
<evidence type="ECO:0000313" key="7">
    <source>
        <dbReference type="EMBL" id="SDI33240.1"/>
    </source>
</evidence>
<accession>A0A1G8JRQ8</accession>
<keyword evidence="1" id="KW-0805">Transcription regulation</keyword>
<dbReference type="Pfam" id="PF00440">
    <property type="entry name" value="TetR_N"/>
    <property type="match status" value="2"/>
</dbReference>
<dbReference type="EMBL" id="FNDN01000006">
    <property type="protein sequence ID" value="SDI33240.1"/>
    <property type="molecule type" value="Genomic_DNA"/>
</dbReference>
<dbReference type="PRINTS" id="PR00455">
    <property type="entry name" value="HTHTETR"/>
</dbReference>
<dbReference type="GO" id="GO:0003700">
    <property type="term" value="F:DNA-binding transcription factor activity"/>
    <property type="evidence" value="ECO:0007669"/>
    <property type="project" value="TreeGrafter"/>
</dbReference>
<feature type="region of interest" description="Disordered" evidence="5">
    <location>
        <begin position="1"/>
        <end position="30"/>
    </location>
</feature>
<dbReference type="PANTHER" id="PTHR30055:SF234">
    <property type="entry name" value="HTH-TYPE TRANSCRIPTIONAL REGULATOR BETI"/>
    <property type="match status" value="1"/>
</dbReference>
<evidence type="ECO:0000256" key="5">
    <source>
        <dbReference type="SAM" id="MobiDB-lite"/>
    </source>
</evidence>
<evidence type="ECO:0000259" key="6">
    <source>
        <dbReference type="PROSITE" id="PS50977"/>
    </source>
</evidence>
<feature type="DNA-binding region" description="H-T-H motif" evidence="4">
    <location>
        <begin position="256"/>
        <end position="275"/>
    </location>
</feature>
<evidence type="ECO:0000256" key="1">
    <source>
        <dbReference type="ARBA" id="ARBA00023015"/>
    </source>
</evidence>
<proteinExistence type="predicted"/>
<dbReference type="Proteomes" id="UP000183263">
    <property type="component" value="Unassembled WGS sequence"/>
</dbReference>
<dbReference type="InterPro" id="IPR001647">
    <property type="entry name" value="HTH_TetR"/>
</dbReference>
<keyword evidence="8" id="KW-1185">Reference proteome</keyword>
<dbReference type="PROSITE" id="PS50977">
    <property type="entry name" value="HTH_TETR_2"/>
    <property type="match status" value="2"/>
</dbReference>
<evidence type="ECO:0000256" key="4">
    <source>
        <dbReference type="PROSITE-ProRule" id="PRU00335"/>
    </source>
</evidence>
<reference evidence="7 8" key="1">
    <citation type="submission" date="2016-10" db="EMBL/GenBank/DDBJ databases">
        <authorList>
            <person name="de Groot N.N."/>
        </authorList>
    </citation>
    <scope>NUCLEOTIDE SEQUENCE [LARGE SCALE GENOMIC DNA]</scope>
    <source>
        <strain evidence="7 8">DSM 44892</strain>
    </source>
</reference>
<keyword evidence="2 4" id="KW-0238">DNA-binding</keyword>
<name>A0A1G8JRQ8_9NOCA</name>